<accession>A0A160PDQ7</accession>
<dbReference type="GO" id="GO:0003676">
    <property type="term" value="F:nucleic acid binding"/>
    <property type="evidence" value="ECO:0007669"/>
    <property type="project" value="InterPro"/>
</dbReference>
<dbReference type="Proteomes" id="UP000218288">
    <property type="component" value="Chromosome"/>
</dbReference>
<dbReference type="CDD" id="cd22992">
    <property type="entry name" value="MOC1"/>
    <property type="match status" value="1"/>
</dbReference>
<name>A0A160PDQ7_9HYPH</name>
<dbReference type="InterPro" id="IPR045290">
    <property type="entry name" value="MOC1-like"/>
</dbReference>
<dbReference type="EMBL" id="AP014809">
    <property type="protein sequence ID" value="BAU91189.1"/>
    <property type="molecule type" value="Genomic_DNA"/>
</dbReference>
<dbReference type="GO" id="GO:0008821">
    <property type="term" value="F:crossover junction DNA endonuclease activity"/>
    <property type="evidence" value="ECO:0007669"/>
    <property type="project" value="InterPro"/>
</dbReference>
<organism evidence="1 2">
    <name type="scientific">Methylorubrum populi</name>
    <dbReference type="NCBI Taxonomy" id="223967"/>
    <lineage>
        <taxon>Bacteria</taxon>
        <taxon>Pseudomonadati</taxon>
        <taxon>Pseudomonadota</taxon>
        <taxon>Alphaproteobacteria</taxon>
        <taxon>Hyphomicrobiales</taxon>
        <taxon>Methylobacteriaceae</taxon>
        <taxon>Methylorubrum</taxon>
    </lineage>
</organism>
<dbReference type="PANTHER" id="PTHR36015">
    <property type="entry name" value="HOLLIDAY JUNCTION RESOLVASE MOC1, CHLOROPLASTIC-RELATED"/>
    <property type="match status" value="1"/>
</dbReference>
<evidence type="ECO:0000313" key="1">
    <source>
        <dbReference type="EMBL" id="BAU91189.1"/>
    </source>
</evidence>
<reference evidence="1 2" key="1">
    <citation type="journal article" date="2016" name="Genome Announc.">
        <title>Complete Genome Sequence of Methylobacterium populi P-1M, Isolated from Pink-Pigmented Household Biofilm.</title>
        <authorList>
            <person name="Morohoshi T."/>
            <person name="Ikeda T."/>
        </authorList>
    </citation>
    <scope>NUCLEOTIDE SEQUENCE [LARGE SCALE GENOMIC DNA]</scope>
    <source>
        <strain evidence="1 2">P-1M</strain>
    </source>
</reference>
<evidence type="ECO:0000313" key="2">
    <source>
        <dbReference type="Proteomes" id="UP000218288"/>
    </source>
</evidence>
<proteinExistence type="predicted"/>
<sequence length="200" mass="21392">MVTAKSLEDTMEATTAPLFQDDAQPSEAVIDLPDTKTACIVAIDPGLTGAVAFYFPSAPDRIAVEDMPVVNGEVDSHGLNRLIQRMGPTLAIIEHVNAMPSIPGKGGQRRSMGAQSAFNFGRAFEAGRTTLALSGAPLHLALPKDWKKHFRLSGGDEGKEAGRALAIRLFPACAERFARKKDHGRADAALLARYAAEVLR</sequence>
<protein>
    <submittedName>
        <fullName evidence="1">Uncharacterized protein</fullName>
    </submittedName>
</protein>
<dbReference type="Gene3D" id="3.30.420.10">
    <property type="entry name" value="Ribonuclease H-like superfamily/Ribonuclease H"/>
    <property type="match status" value="1"/>
</dbReference>
<dbReference type="AlphaFoldDB" id="A0A160PDQ7"/>
<dbReference type="PANTHER" id="PTHR36015:SF6">
    <property type="entry name" value="HOLLIDAY JUNCTION RESOLVASE MOC1, CHLOROPLASTIC-RELATED"/>
    <property type="match status" value="1"/>
</dbReference>
<dbReference type="InterPro" id="IPR036397">
    <property type="entry name" value="RNaseH_sf"/>
</dbReference>
<gene>
    <name evidence="1" type="ORF">MPPM_2584</name>
</gene>